<dbReference type="Proteomes" id="UP001239387">
    <property type="component" value="Segment"/>
</dbReference>
<keyword evidence="11 15" id="KW-1176">Cytoplasmic inwards viral transport</keyword>
<evidence type="ECO:0000256" key="3">
    <source>
        <dbReference type="ARBA" id="ARBA00022561"/>
    </source>
</evidence>
<evidence type="ECO:0000256" key="6">
    <source>
        <dbReference type="ARBA" id="ARBA00022812"/>
    </source>
</evidence>
<evidence type="ECO:0000256" key="5">
    <source>
        <dbReference type="ARBA" id="ARBA00022581"/>
    </source>
</evidence>
<sequence>MIVLDFACRYCRRCYCCCHLLAATNPLTMPPRSKRRKRDSAANLYRHCQLGGDCIPDVVNKYEHKTPADRILQIGSSLTYFGGQGIGTGTGSGGSTGYRPLPGGATGGGRGTGVRIGGVPTTIVRRPIGPVDTIGSADIIPIDPVASGADVPSVIPLEEVSGTDITVGGDVNVVGEVLPPGSSGGPSITTGEDTGEVAVLEVGSTSGGTQGERVSSQQFSNPSFVAVLHSTPTVGEGTYGSSVLVSTAEGGSVIGGMVSREEIPLQTFSTSVVHEPGLGPRTSTPRVSETSLFGPSKGLYGRRVQQVPVSDTAFLGRPRSLAVFENPAFVGDDGSFELPLQGSVEAAPHEEFRDLHRLGRLSYTQGPGGRLRIGRLGTKATMRLRSGTFIGPQVHYYQDLSTIDNIGSIELSVFGEQSGDSTLLLDTSESTFVNVPLEDAEEEALLLDDLQEDFSNAQLSFTTRGRTVHADQPRFRSTPYKTPVVDDIGDGLFVSYPDEGTAVYGDRTHVPTDGQPSVLWDPSTGTFDLHPSLIPVRKRRRHHELL</sequence>
<evidence type="ECO:0000256" key="8">
    <source>
        <dbReference type="ARBA" id="ARBA00022921"/>
    </source>
</evidence>
<keyword evidence="10" id="KW-1039">Host endosome</keyword>
<comment type="caution">
    <text evidence="15">Lacks conserved residue(s) required for the propagation of feature annotation.</text>
</comment>
<comment type="PTM">
    <text evidence="15">Highly phosphorylated.</text>
</comment>
<evidence type="ECO:0000256" key="9">
    <source>
        <dbReference type="ARBA" id="ARBA00022952"/>
    </source>
</evidence>
<keyword evidence="13 15" id="KW-1015">Disulfide bond</keyword>
<dbReference type="GO" id="GO:0043657">
    <property type="term" value="C:host cell"/>
    <property type="evidence" value="ECO:0007669"/>
    <property type="project" value="GOC"/>
</dbReference>
<evidence type="ECO:0000313" key="16">
    <source>
        <dbReference type="EMBL" id="QHQ97058.1"/>
    </source>
</evidence>
<comment type="similarity">
    <text evidence="15">Belongs to the papillomaviridae L2 protein family.</text>
</comment>
<reference evidence="16" key="1">
    <citation type="journal article" date="2020" name="Viruses">
        <title>Identification of A Novel Papillomavirus Associated with Squamous Cell Carcinoma in A Domestic Cat.</title>
        <authorList>
            <person name="Carrai M."/>
            <person name="Van Brussel K."/>
            <person name="Shi M."/>
            <person name="Li C.X."/>
            <person name="Chang W.S."/>
            <person name="Munday J.S."/>
            <person name="Voss K."/>
            <person name="McLuckie A."/>
            <person name="Taylor D."/>
            <person name="Laws A."/>
            <person name="Holmes E.C."/>
            <person name="Barrs V.R."/>
            <person name="Beatty J.A."/>
        </authorList>
    </citation>
    <scope>NUCLEOTIDE SEQUENCE</scope>
</reference>
<dbReference type="GO" id="GO:0046718">
    <property type="term" value="P:symbiont entry into host cell"/>
    <property type="evidence" value="ECO:0007669"/>
    <property type="project" value="UniProtKB-KW"/>
</dbReference>
<dbReference type="GO" id="GO:0003677">
    <property type="term" value="F:DNA binding"/>
    <property type="evidence" value="ECO:0007669"/>
    <property type="project" value="UniProtKB-UniRule"/>
</dbReference>
<evidence type="ECO:0000256" key="15">
    <source>
        <dbReference type="HAMAP-Rule" id="MF_04003"/>
    </source>
</evidence>
<keyword evidence="7 15" id="KW-0946">Virion</keyword>
<keyword evidence="5 15" id="KW-0945">Host-virus interaction</keyword>
<dbReference type="GO" id="GO:0075732">
    <property type="term" value="P:viral penetration into host nucleus"/>
    <property type="evidence" value="ECO:0007669"/>
    <property type="project" value="UniProtKB-KW"/>
</dbReference>
<keyword evidence="2 15" id="KW-0597">Phosphoprotein</keyword>
<comment type="subunit">
    <text evidence="15">Interacts with major capsid protein L1. Interacts with E2; this interaction inhibits E2 transcriptional activity but not the DNA replication function E2. Interacts with host HSPA8; this interaction is required for L2 nuclear translocation. Interacts with host importins KPNB2 and KPNB3. Forms a complex with importin alpha2-beta1 heterodimers via interaction with the importin alpha2 adapter. Interacts with host DYNLT1; this interaction is essential for virus intracellular transport during entry. Interacts (via C-terminus) with host retromer subunits VPS35 AND VPS29.</text>
</comment>
<dbReference type="GO" id="GO:0042025">
    <property type="term" value="C:host cell nucleus"/>
    <property type="evidence" value="ECO:0007669"/>
    <property type="project" value="UniProtKB-SubCell"/>
</dbReference>
<evidence type="ECO:0000256" key="4">
    <source>
        <dbReference type="ARBA" id="ARBA00022562"/>
    </source>
</evidence>
<dbReference type="EMBL" id="MN857145">
    <property type="protein sequence ID" value="QHQ97058.1"/>
    <property type="molecule type" value="Genomic_DNA"/>
</dbReference>
<keyword evidence="8 15" id="KW-0426">Late protein</keyword>
<name>A0A6B9WBS0_9PAPI</name>
<keyword evidence="6" id="KW-1040">Host Golgi apparatus</keyword>
<evidence type="ECO:0000256" key="11">
    <source>
        <dbReference type="ARBA" id="ARBA00023120"/>
    </source>
</evidence>
<organism evidence="16 17">
    <name type="scientific">Felis catus papillomavirus 6</name>
    <dbReference type="NCBI Taxonomy" id="2704502"/>
    <lineage>
        <taxon>Viruses</taxon>
        <taxon>Monodnaviria</taxon>
        <taxon>Shotokuvirae</taxon>
        <taxon>Cossaviricota</taxon>
        <taxon>Papovaviricetes</taxon>
        <taxon>Zurhausenvirales</taxon>
        <taxon>Papillomaviridae</taxon>
    </lineage>
</organism>
<dbReference type="GO" id="GO:0075521">
    <property type="term" value="P:microtubule-dependent intracellular transport of viral material towards nucleus"/>
    <property type="evidence" value="ECO:0007669"/>
    <property type="project" value="UniProtKB-UniRule"/>
</dbReference>
<keyword evidence="14 15" id="KW-1160">Virus entry into host cell</keyword>
<evidence type="ECO:0000256" key="1">
    <source>
        <dbReference type="ARBA" id="ARBA00022524"/>
    </source>
</evidence>
<keyword evidence="1 15" id="KW-1163">Viral penetration into host nucleus</keyword>
<comment type="subcellular location">
    <subcellularLocation>
        <location evidence="15">Virion</location>
    </subcellularLocation>
    <subcellularLocation>
        <location evidence="15">Host nucleus</location>
    </subcellularLocation>
</comment>
<evidence type="ECO:0000256" key="13">
    <source>
        <dbReference type="ARBA" id="ARBA00023157"/>
    </source>
</evidence>
<keyword evidence="4 15" id="KW-1048">Host nucleus</keyword>
<evidence type="ECO:0000256" key="14">
    <source>
        <dbReference type="ARBA" id="ARBA00023296"/>
    </source>
</evidence>
<evidence type="ECO:0000256" key="7">
    <source>
        <dbReference type="ARBA" id="ARBA00022844"/>
    </source>
</evidence>
<evidence type="ECO:0000256" key="10">
    <source>
        <dbReference type="ARBA" id="ARBA00023046"/>
    </source>
</evidence>
<keyword evidence="3 15" id="KW-0167">Capsid protein</keyword>
<evidence type="ECO:0000256" key="2">
    <source>
        <dbReference type="ARBA" id="ARBA00022553"/>
    </source>
</evidence>
<dbReference type="InterPro" id="IPR000784">
    <property type="entry name" value="Late_L2"/>
</dbReference>
<keyword evidence="9 15" id="KW-1177">Microtubular inwards viral transport</keyword>
<dbReference type="GO" id="GO:0019028">
    <property type="term" value="C:viral capsid"/>
    <property type="evidence" value="ECO:0007669"/>
    <property type="project" value="UniProtKB-UniRule"/>
</dbReference>
<accession>A0A6B9WBS0</accession>
<comment type="function">
    <text evidence="15">Minor protein of the capsid that localizes along the inner surface of the virion, within the central cavities beneath the L1 pentamers. Plays a role in capsid stabilization through interaction with the major capsid protein L1. Once the virion enters the host cell, L2 escorts the genomic DNA into the nucleus by promoting escape from the endosomal compartments and traffic through the host Golgi network. Mechanistically, the C-terminus of L2 possesses a cell-penetrating peptide that protudes from the host endosome, interacts with host cytoplasmic retromer cargo and thereby mediates the capsid delivery to the host trans-Golgi network. Plays a role through its interaction with host dynein in the intracellular microtubule-dependent transport of viral capsid toward the nucleus. Mediates the viral genome import into the nucleus through binding to host importins. Once within the nucleus, L2 localizes viral genomes to host PML bodies in order to activate early gene expression for establishment of infection. Later on, promotes late gene expression by interacting with the viral E2 protein and by inhibiting its transcriptional activation functions. During virion assembly, encapsidates the genome by direct interaction with the viral DNA.</text>
</comment>
<evidence type="ECO:0000256" key="12">
    <source>
        <dbReference type="ARBA" id="ARBA00023125"/>
    </source>
</evidence>
<keyword evidence="12 15" id="KW-0238">DNA-binding</keyword>
<proteinExistence type="inferred from homology"/>
<dbReference type="Pfam" id="PF00513">
    <property type="entry name" value="Late_protein_L2"/>
    <property type="match status" value="1"/>
</dbReference>
<protein>
    <recommendedName>
        <fullName evidence="15">Minor capsid protein L2</fullName>
    </recommendedName>
</protein>
<dbReference type="GO" id="GO:0005198">
    <property type="term" value="F:structural molecule activity"/>
    <property type="evidence" value="ECO:0007669"/>
    <property type="project" value="UniProtKB-UniRule"/>
</dbReference>
<feature type="disulfide bond" evidence="15">
    <location>
        <begin position="48"/>
        <end position="54"/>
    </location>
</feature>
<evidence type="ECO:0000313" key="17">
    <source>
        <dbReference type="Proteomes" id="UP001239387"/>
    </source>
</evidence>
<dbReference type="HAMAP" id="MF_04003">
    <property type="entry name" value="PPV_L2"/>
    <property type="match status" value="1"/>
</dbReference>
<gene>
    <name evidence="15" type="primary">L2</name>
</gene>